<dbReference type="GO" id="GO:0008270">
    <property type="term" value="F:zinc ion binding"/>
    <property type="evidence" value="ECO:0007669"/>
    <property type="project" value="UniProtKB-KW"/>
</dbReference>
<dbReference type="Proteomes" id="UP001219355">
    <property type="component" value="Chromosome 3"/>
</dbReference>
<organism evidence="12 13">
    <name type="scientific">Emydomyces testavorans</name>
    <dbReference type="NCBI Taxonomy" id="2070801"/>
    <lineage>
        <taxon>Eukaryota</taxon>
        <taxon>Fungi</taxon>
        <taxon>Dikarya</taxon>
        <taxon>Ascomycota</taxon>
        <taxon>Pezizomycotina</taxon>
        <taxon>Eurotiomycetes</taxon>
        <taxon>Eurotiomycetidae</taxon>
        <taxon>Onygenales</taxon>
        <taxon>Nannizziopsiaceae</taxon>
        <taxon>Emydomyces</taxon>
    </lineage>
</organism>
<dbReference type="EMBL" id="CP120629">
    <property type="protein sequence ID" value="WEW60073.1"/>
    <property type="molecule type" value="Genomic_DNA"/>
</dbReference>
<dbReference type="PROSITE" id="PS50157">
    <property type="entry name" value="ZINC_FINGER_C2H2_2"/>
    <property type="match status" value="3"/>
</dbReference>
<name>A0AAF0IK59_9EURO</name>
<reference evidence="12" key="1">
    <citation type="submission" date="2023-03" db="EMBL/GenBank/DDBJ databases">
        <title>Emydomyces testavorans Genome Sequence.</title>
        <authorList>
            <person name="Hoyer L."/>
        </authorList>
    </citation>
    <scope>NUCLEOTIDE SEQUENCE</scope>
    <source>
        <strain evidence="12">16-2883</strain>
    </source>
</reference>
<keyword evidence="5" id="KW-0862">Zinc</keyword>
<feature type="domain" description="C2H2-type" evidence="11">
    <location>
        <begin position="337"/>
        <end position="367"/>
    </location>
</feature>
<feature type="compositionally biased region" description="Polar residues" evidence="10">
    <location>
        <begin position="516"/>
        <end position="531"/>
    </location>
</feature>
<feature type="region of interest" description="Disordered" evidence="10">
    <location>
        <begin position="83"/>
        <end position="260"/>
    </location>
</feature>
<keyword evidence="2" id="KW-0479">Metal-binding</keyword>
<evidence type="ECO:0000313" key="13">
    <source>
        <dbReference type="Proteomes" id="UP001219355"/>
    </source>
</evidence>
<evidence type="ECO:0000256" key="6">
    <source>
        <dbReference type="ARBA" id="ARBA00023015"/>
    </source>
</evidence>
<evidence type="ECO:0000256" key="1">
    <source>
        <dbReference type="ARBA" id="ARBA00004123"/>
    </source>
</evidence>
<feature type="compositionally biased region" description="Low complexity" evidence="10">
    <location>
        <begin position="461"/>
        <end position="473"/>
    </location>
</feature>
<feature type="compositionally biased region" description="Pro residues" evidence="10">
    <location>
        <begin position="587"/>
        <end position="601"/>
    </location>
</feature>
<keyword evidence="13" id="KW-1185">Reference proteome</keyword>
<evidence type="ECO:0000256" key="8">
    <source>
        <dbReference type="ARBA" id="ARBA00023242"/>
    </source>
</evidence>
<proteinExistence type="predicted"/>
<dbReference type="FunFam" id="3.30.160.60:FF:001666">
    <property type="entry name" value="MDS1 and EVI1 complex locus"/>
    <property type="match status" value="1"/>
</dbReference>
<keyword evidence="3" id="KW-0677">Repeat</keyword>
<feature type="domain" description="C2H2-type" evidence="11">
    <location>
        <begin position="281"/>
        <end position="308"/>
    </location>
</feature>
<feature type="compositionally biased region" description="Basic and acidic residues" evidence="10">
    <location>
        <begin position="145"/>
        <end position="154"/>
    </location>
</feature>
<dbReference type="AlphaFoldDB" id="A0AAF0IK59"/>
<evidence type="ECO:0000256" key="9">
    <source>
        <dbReference type="PROSITE-ProRule" id="PRU00042"/>
    </source>
</evidence>
<dbReference type="PANTHER" id="PTHR24399">
    <property type="entry name" value="ZINC FINGER AND BTB DOMAIN-CONTAINING"/>
    <property type="match status" value="1"/>
</dbReference>
<feature type="compositionally biased region" description="Polar residues" evidence="10">
    <location>
        <begin position="83"/>
        <end position="93"/>
    </location>
</feature>
<feature type="compositionally biased region" description="Polar residues" evidence="10">
    <location>
        <begin position="609"/>
        <end position="641"/>
    </location>
</feature>
<evidence type="ECO:0000256" key="4">
    <source>
        <dbReference type="ARBA" id="ARBA00022771"/>
    </source>
</evidence>
<dbReference type="Gene3D" id="3.30.160.60">
    <property type="entry name" value="Classic Zinc Finger"/>
    <property type="match status" value="3"/>
</dbReference>
<sequence length="726" mass="78495">MASSHIVSSSPVDVLRPPPYFLFAHETGGSHVVFMEGVFPQGPESTSFCRAPDSAPRPSILPSSISIFLKPDDVKTDPNLTSIASASLRTPPSSFMDRPRPLSPRLMSAANNPDRREEGEQSQNTRHRNNSQTAREALGTVMGVNHDEPRKTEEVAPGAASQSTESVSRSLYRSPEEEHAEQNRQRGSPASLPDTFGNGSNPDTLINSTTVASPGPIEEDNPLEERTHRRDEDSMLEDSNKAFSYPVPMSNPNLTDPRRGMSLPHSGLNKGGPRSPSAKKHRCPYCSTEFTRHHNLKSHLLTHSQEKPYVCQTCQSRFRRLHDLKRHTKLHTGERPHICPKCGRRFARGDALARHNKGSGGCAGRRSSMSGFGGEDEYGEQGSGSGTAQPEDAMEGLMYTEPERMDEEEERRLNIPSIRKENVTPEPHSQTPASRHVSFTSHQSSTYPPIGHNRSPGGLFPPVSSHSSSTSPSPISPSYPPGSSSSAPFNPGHQGSSPSIFVQTTMTESPKPLSPSALSTHHLSHSPETNTLPPPSQPQQQLTPGHSPSLKPQFQPGQSSFTRGRQGSGTSLGVPSMTGPGSLSLPSPQPSTPHLPPPSALNPPDSRYTLHSQAINHQSQGSISSNYSVKSRTDSHIQQNRPAHASSNTDLNNDSNSNSNTFAQQRQPSLPGVGLNIVSSDRMWEYVRSLENRMNGLEAEVGRLREQLIVGGGAAGKPEGPSANGA</sequence>
<dbReference type="Pfam" id="PF00096">
    <property type="entry name" value="zf-C2H2"/>
    <property type="match status" value="1"/>
</dbReference>
<feature type="compositionally biased region" description="Basic and acidic residues" evidence="10">
    <location>
        <begin position="174"/>
        <end position="184"/>
    </location>
</feature>
<feature type="domain" description="C2H2-type" evidence="11">
    <location>
        <begin position="309"/>
        <end position="336"/>
    </location>
</feature>
<evidence type="ECO:0000256" key="3">
    <source>
        <dbReference type="ARBA" id="ARBA00022737"/>
    </source>
</evidence>
<gene>
    <name evidence="12" type="ORF">PRK78_005557</name>
</gene>
<evidence type="ECO:0000256" key="5">
    <source>
        <dbReference type="ARBA" id="ARBA00022833"/>
    </source>
</evidence>
<evidence type="ECO:0000259" key="11">
    <source>
        <dbReference type="PROSITE" id="PS50157"/>
    </source>
</evidence>
<evidence type="ECO:0000256" key="10">
    <source>
        <dbReference type="SAM" id="MobiDB-lite"/>
    </source>
</evidence>
<keyword evidence="6" id="KW-0805">Transcription regulation</keyword>
<protein>
    <recommendedName>
        <fullName evidence="11">C2H2-type domain-containing protein</fullName>
    </recommendedName>
</protein>
<feature type="compositionally biased region" description="Low complexity" evidence="10">
    <location>
        <begin position="575"/>
        <end position="586"/>
    </location>
</feature>
<dbReference type="GO" id="GO:0001227">
    <property type="term" value="F:DNA-binding transcription repressor activity, RNA polymerase II-specific"/>
    <property type="evidence" value="ECO:0007669"/>
    <property type="project" value="TreeGrafter"/>
</dbReference>
<comment type="subcellular location">
    <subcellularLocation>
        <location evidence="1">Nucleus</location>
    </subcellularLocation>
</comment>
<keyword evidence="7" id="KW-0804">Transcription</keyword>
<feature type="compositionally biased region" description="Low complexity" evidence="10">
    <location>
        <begin position="646"/>
        <end position="661"/>
    </location>
</feature>
<dbReference type="GO" id="GO:0005654">
    <property type="term" value="C:nucleoplasm"/>
    <property type="evidence" value="ECO:0007669"/>
    <property type="project" value="TreeGrafter"/>
</dbReference>
<dbReference type="GO" id="GO:0000978">
    <property type="term" value="F:RNA polymerase II cis-regulatory region sequence-specific DNA binding"/>
    <property type="evidence" value="ECO:0007669"/>
    <property type="project" value="TreeGrafter"/>
</dbReference>
<dbReference type="SMART" id="SM00355">
    <property type="entry name" value="ZnF_C2H2"/>
    <property type="match status" value="3"/>
</dbReference>
<feature type="compositionally biased region" description="Polar residues" evidence="10">
    <location>
        <begin position="493"/>
        <end position="508"/>
    </location>
</feature>
<dbReference type="InterPro" id="IPR036236">
    <property type="entry name" value="Znf_C2H2_sf"/>
</dbReference>
<evidence type="ECO:0000313" key="12">
    <source>
        <dbReference type="EMBL" id="WEW60073.1"/>
    </source>
</evidence>
<evidence type="ECO:0000256" key="2">
    <source>
        <dbReference type="ARBA" id="ARBA00022723"/>
    </source>
</evidence>
<accession>A0AAF0IK59</accession>
<feature type="compositionally biased region" description="Basic and acidic residues" evidence="10">
    <location>
        <begin position="410"/>
        <end position="423"/>
    </location>
</feature>
<dbReference type="SUPFAM" id="SSF57667">
    <property type="entry name" value="beta-beta-alpha zinc fingers"/>
    <property type="match status" value="2"/>
</dbReference>
<feature type="compositionally biased region" description="Polar residues" evidence="10">
    <location>
        <begin position="427"/>
        <end position="447"/>
    </location>
</feature>
<dbReference type="PROSITE" id="PS00028">
    <property type="entry name" value="ZINC_FINGER_C2H2_1"/>
    <property type="match status" value="2"/>
</dbReference>
<dbReference type="InterPro" id="IPR013087">
    <property type="entry name" value="Znf_C2H2_type"/>
</dbReference>
<dbReference type="PANTHER" id="PTHR24399:SF70">
    <property type="entry name" value="C2H2-TYPE DOMAIN-CONTAINING PROTEIN"/>
    <property type="match status" value="1"/>
</dbReference>
<keyword evidence="4 9" id="KW-0863">Zinc-finger</keyword>
<feature type="region of interest" description="Disordered" evidence="10">
    <location>
        <begin position="354"/>
        <end position="674"/>
    </location>
</feature>
<feature type="compositionally biased region" description="Basic and acidic residues" evidence="10">
    <location>
        <begin position="223"/>
        <end position="233"/>
    </location>
</feature>
<feature type="compositionally biased region" description="Polar residues" evidence="10">
    <location>
        <begin position="542"/>
        <end position="573"/>
    </location>
</feature>
<evidence type="ECO:0000256" key="7">
    <source>
        <dbReference type="ARBA" id="ARBA00023163"/>
    </source>
</evidence>
<dbReference type="FunFam" id="3.30.160.60:FF:000446">
    <property type="entry name" value="Zinc finger protein"/>
    <property type="match status" value="1"/>
</dbReference>
<keyword evidence="8" id="KW-0539">Nucleus</keyword>
<feature type="compositionally biased region" description="Polar residues" evidence="10">
    <location>
        <begin position="197"/>
        <end position="212"/>
    </location>
</feature>
<feature type="compositionally biased region" description="Polar residues" evidence="10">
    <location>
        <begin position="160"/>
        <end position="171"/>
    </location>
</feature>